<comment type="caution">
    <text evidence="11">The sequence shown here is derived from an EMBL/GenBank/DDBJ whole genome shotgun (WGS) entry which is preliminary data.</text>
</comment>
<comment type="subunit">
    <text evidence="9">Component of the Mediator complex.</text>
</comment>
<proteinExistence type="inferred from homology"/>
<dbReference type="PANTHER" id="PTHR12809">
    <property type="entry name" value="MEDIATOR COMPLEX SUBUNIT"/>
    <property type="match status" value="1"/>
</dbReference>
<dbReference type="Proteomes" id="UP000011958">
    <property type="component" value="Unassembled WGS sequence"/>
</dbReference>
<evidence type="ECO:0000256" key="1">
    <source>
        <dbReference type="ARBA" id="ARBA00004123"/>
    </source>
</evidence>
<feature type="domain" description="Mediator complex subunit MED14 N-terminal" evidence="10">
    <location>
        <begin position="15"/>
        <end position="204"/>
    </location>
</feature>
<comment type="function">
    <text evidence="9">Component of the Mediator complex, a coactivator involved in the regulated transcription of nearly all RNA polymerase II-dependent genes. Mediator functions as a bridge to convey information from gene-specific regulatory proteins to the basal RNA polymerase II transcription machinery. Mediator is recruited to promoters by direct interactions with regulatory proteins and serves as a scaffold for the assembly of a functional preinitiation complex with RNA polymerase II and the general transcription factors.</text>
</comment>
<dbReference type="GO" id="GO:0070847">
    <property type="term" value="C:core mediator complex"/>
    <property type="evidence" value="ECO:0007669"/>
    <property type="project" value="TreeGrafter"/>
</dbReference>
<keyword evidence="6 9" id="KW-0804">Transcription</keyword>
<dbReference type="InterPro" id="IPR055122">
    <property type="entry name" value="Med14_N"/>
</dbReference>
<dbReference type="GO" id="GO:0006357">
    <property type="term" value="P:regulation of transcription by RNA polymerase II"/>
    <property type="evidence" value="ECO:0007669"/>
    <property type="project" value="InterPro"/>
</dbReference>
<dbReference type="GO" id="GO:0016592">
    <property type="term" value="C:mediator complex"/>
    <property type="evidence" value="ECO:0007669"/>
    <property type="project" value="UniProtKB-UniRule"/>
</dbReference>
<comment type="subcellular location">
    <subcellularLocation>
        <location evidence="1 9">Nucleus</location>
    </subcellularLocation>
</comment>
<evidence type="ECO:0000256" key="6">
    <source>
        <dbReference type="ARBA" id="ARBA00023163"/>
    </source>
</evidence>
<gene>
    <name evidence="11" type="ORF">PNEG_02394</name>
</gene>
<evidence type="ECO:0000259" key="10">
    <source>
        <dbReference type="Pfam" id="PF08638"/>
    </source>
</evidence>
<dbReference type="RefSeq" id="XP_007874399.1">
    <property type="nucleotide sequence ID" value="XM_007876208.1"/>
</dbReference>
<keyword evidence="12" id="KW-1185">Reference proteome</keyword>
<dbReference type="AlphaFoldDB" id="M7NQR8"/>
<reference evidence="12" key="1">
    <citation type="journal article" date="2016" name="Nat. Commun.">
        <title>Genome analysis of three Pneumocystis species reveals adaptation mechanisms to life exclusively in mammalian hosts.</title>
        <authorList>
            <person name="Ma L."/>
            <person name="Chen Z."/>
            <person name="Huang D.W."/>
            <person name="Kutty G."/>
            <person name="Ishihara M."/>
            <person name="Wang H."/>
            <person name="Abouelleil A."/>
            <person name="Bishop L."/>
            <person name="Davey E."/>
            <person name="Deng R."/>
            <person name="Deng X."/>
            <person name="Fan L."/>
            <person name="Fantoni G."/>
            <person name="Fitzgerald M."/>
            <person name="Gogineni E."/>
            <person name="Goldberg J.M."/>
            <person name="Handley G."/>
            <person name="Hu X."/>
            <person name="Huber C."/>
            <person name="Jiao X."/>
            <person name="Jones K."/>
            <person name="Levin J.Z."/>
            <person name="Liu Y."/>
            <person name="Macdonald P."/>
            <person name="Melnikov A."/>
            <person name="Raley C."/>
            <person name="Sassi M."/>
            <person name="Sherman B.T."/>
            <person name="Song X."/>
            <person name="Sykes S."/>
            <person name="Tran B."/>
            <person name="Walsh L."/>
            <person name="Xia Y."/>
            <person name="Yang J."/>
            <person name="Young S."/>
            <person name="Zeng Q."/>
            <person name="Zheng X."/>
            <person name="Stephens R."/>
            <person name="Nusbaum C."/>
            <person name="Birren B.W."/>
            <person name="Azadi P."/>
            <person name="Lempicki R.A."/>
            <person name="Cuomo C.A."/>
            <person name="Kovacs J.A."/>
        </authorList>
    </citation>
    <scope>NUCLEOTIDE SEQUENCE [LARGE SCALE GENOMIC DNA]</scope>
    <source>
        <strain evidence="12">B123</strain>
    </source>
</reference>
<sequence length="1021" mass="119189">MNISPPPLPKITEGMIPLKDVIQQVVYHTFSELQNILELLPSMSNVSKKRTILEYIFSTKRQMIKLYVLVKWAYSSEEVQKCIDIIAFLQGQKNCFLNVIHSLKAIVHQLSYARVRSPDIITAMEVLSTGTFPRLKFSETSVTFITPEILNPNKVLQTFNILNILISLRLSLYQVLPYSMLFYVVENGRAKFLVENEFVIYLSFVGEDISKTNDFLWFLVDFEWNFEGAPATNDDIKDEIEKFGNEILKSSIAQKKEPLVELYNFLHKFTLFYKLEIIVIEAKEMVYGKWKDMLNVSFDSFKRSLTLKYWPVTSMKKNIISWPNIIRIYIDIPKKKSIIPYMFPYNRISFDYDYSVITYSWKIGDELQSCDDLNINETNISAKEIVSKIINAHSMLLLKKIYSMLLESDSFSINSVFISSTGKNNEIPVLKIRCSKAKNILIFINPICGKFKLMESDFFLCSPLSIKNYGKLINIPNQNILEILIRLKCKILYDDIESKAKFLGWDVVKFPLGSFKQKDFKDNFGSEIKYAIFLTNSILGWKQMSSKSIFFVVCFLSGQNTTWWLLEVAISRYDIFLGWNILWSEKIQIHSGKKRKFDELDFQVDSYLSPTYSLLESIYKYSIIRVAILQFSRDLDRRGIHYGYLHDLSICRLLVIPFFYFYTNDISPMAKVWICKNMFAQFSFSEHSFDELRIVFYGKLINLKFITALLRRYKRDNIELCVKSKYFLMKITYKMGKNISSVIDMFLELWLKIETVIRLVFKSNEFNHFLVLGDFNIDTVRFSYYKRNYFWLKIGYDSHYQETNPPLVKYCLEIGAIDGYMNPHSRIKAQLCQILEDSRGNIHLFAEIVYKTLPFLEIVGKLEAETPGTSNFHVSFQSSLEFIITYTKNRYALGVILKSLPSNLLNDNTIALDKGTLVYYIFDMALKHQSLDFLETYKKIGRQDIENGSMEPQGYMETMSKSSSNLKPPYNIIESCRFIWSRGIDVEKEYKKRIFPVDDGLICTSDLIGDIINKIHTIIMG</sequence>
<accession>M7NQR8</accession>
<organism evidence="11 12">
    <name type="scientific">Pneumocystis murina (strain B123)</name>
    <name type="common">Mouse pneumocystis pneumonia agent</name>
    <name type="synonym">Pneumocystis carinii f. sp. muris</name>
    <dbReference type="NCBI Taxonomy" id="1069680"/>
    <lineage>
        <taxon>Eukaryota</taxon>
        <taxon>Fungi</taxon>
        <taxon>Dikarya</taxon>
        <taxon>Ascomycota</taxon>
        <taxon>Taphrinomycotina</taxon>
        <taxon>Pneumocystomycetes</taxon>
        <taxon>Pneumocystaceae</taxon>
        <taxon>Pneumocystis</taxon>
    </lineage>
</organism>
<dbReference type="VEuPathDB" id="FungiDB:PNEG_02394"/>
<dbReference type="GO" id="GO:0003712">
    <property type="term" value="F:transcription coregulator activity"/>
    <property type="evidence" value="ECO:0007669"/>
    <property type="project" value="UniProtKB-UniRule"/>
</dbReference>
<evidence type="ECO:0000256" key="7">
    <source>
        <dbReference type="ARBA" id="ARBA00023242"/>
    </source>
</evidence>
<keyword evidence="4 9" id="KW-0805">Transcription regulation</keyword>
<evidence type="ECO:0000256" key="4">
    <source>
        <dbReference type="ARBA" id="ARBA00023015"/>
    </source>
</evidence>
<dbReference type="eggNOG" id="KOG1875">
    <property type="taxonomic scope" value="Eukaryota"/>
</dbReference>
<dbReference type="OrthoDB" id="205099at2759"/>
<dbReference type="InterPro" id="IPR013947">
    <property type="entry name" value="Mediator_Med14"/>
</dbReference>
<dbReference type="OMA" id="ICRIESI"/>
<dbReference type="HOGENOM" id="CLU_295968_0_0_1"/>
<evidence type="ECO:0000256" key="2">
    <source>
        <dbReference type="ARBA" id="ARBA00007813"/>
    </source>
</evidence>
<evidence type="ECO:0000256" key="8">
    <source>
        <dbReference type="ARBA" id="ARBA00032007"/>
    </source>
</evidence>
<dbReference type="EMBL" id="AFWA02000013">
    <property type="protein sequence ID" value="EMR09451.1"/>
    <property type="molecule type" value="Genomic_DNA"/>
</dbReference>
<dbReference type="STRING" id="1069680.M7NQR8"/>
<evidence type="ECO:0000256" key="3">
    <source>
        <dbReference type="ARBA" id="ARBA00019619"/>
    </source>
</evidence>
<name>M7NQR8_PNEMU</name>
<evidence type="ECO:0000256" key="9">
    <source>
        <dbReference type="RuleBase" id="RU365082"/>
    </source>
</evidence>
<comment type="similarity">
    <text evidence="2 9">Belongs to the Mediator complex subunit 14 family.</text>
</comment>
<keyword evidence="7 9" id="KW-0539">Nucleus</keyword>
<protein>
    <recommendedName>
        <fullName evidence="3 9">Mediator of RNA polymerase II transcription subunit 14</fullName>
    </recommendedName>
    <alternativeName>
        <fullName evidence="8 9">Mediator complex subunit 14</fullName>
    </alternativeName>
</protein>
<dbReference type="GeneID" id="19896087"/>
<evidence type="ECO:0000256" key="5">
    <source>
        <dbReference type="ARBA" id="ARBA00023159"/>
    </source>
</evidence>
<evidence type="ECO:0000313" key="12">
    <source>
        <dbReference type="Proteomes" id="UP000011958"/>
    </source>
</evidence>
<evidence type="ECO:0000313" key="11">
    <source>
        <dbReference type="EMBL" id="EMR09451.1"/>
    </source>
</evidence>
<dbReference type="PANTHER" id="PTHR12809:SF2">
    <property type="entry name" value="MEDIATOR OF RNA POLYMERASE II TRANSCRIPTION SUBUNIT 14"/>
    <property type="match status" value="1"/>
</dbReference>
<keyword evidence="5 9" id="KW-0010">Activator</keyword>
<dbReference type="Pfam" id="PF08638">
    <property type="entry name" value="Med14"/>
    <property type="match status" value="1"/>
</dbReference>